<keyword evidence="2" id="KW-0479">Metal-binding</keyword>
<dbReference type="Gene3D" id="3.40.50.80">
    <property type="entry name" value="Nucleotide-binding domain of ferredoxin-NADP reductase (FNR) module"/>
    <property type="match status" value="1"/>
</dbReference>
<dbReference type="AlphaFoldDB" id="A0A0X8P0D1"/>
<dbReference type="PROSITE" id="PS51384">
    <property type="entry name" value="FAD_FR"/>
    <property type="match status" value="1"/>
</dbReference>
<dbReference type="InterPro" id="IPR006058">
    <property type="entry name" value="2Fe2S_fd_BS"/>
</dbReference>
<keyword evidence="2" id="KW-0411">Iron-sulfur</keyword>
<name>A0A0X8P0D1_ALCXX</name>
<dbReference type="EMBL" id="CP014060">
    <property type="protein sequence ID" value="AMG37601.1"/>
    <property type="molecule type" value="Genomic_DNA"/>
</dbReference>
<dbReference type="PROSITE" id="PS00197">
    <property type="entry name" value="2FE2S_FER_1"/>
    <property type="match status" value="1"/>
</dbReference>
<dbReference type="SUPFAM" id="SSF52343">
    <property type="entry name" value="Ferredoxin reductase-like, C-terminal NADP-linked domain"/>
    <property type="match status" value="1"/>
</dbReference>
<dbReference type="InterPro" id="IPR017938">
    <property type="entry name" value="Riboflavin_synthase-like_b-brl"/>
</dbReference>
<sequence length="338" mass="36688">MAYRVHLLETGQSFEAEAGESVLAAAERAAVRLPHECTFGGCGTCRIKLAEGTVAYDEFPMALTPEEAAQGYALACQARPCADLTISVANTRQFAEPRRLDATVHRIAALCDDVTHLTLALPPDAPLDYAPGQYMNVVLPDGATRSFSMASAPAGNLVDFHVRRIPGGRYTDHWLGQARPGAALEIEAPLGVFSYHEEDWRPMIMMATGTGIAPIKAILESLLDNDDCPPVTLYWGMRTEADLYLRDQIAGWAGRLYEFNFVPVLSRADVGWQGRRGHVQQAVLQDHGDLSEHAFYLCGAPAMISEATALLAERGASLDHVYADSFTFQHAPATAAMP</sequence>
<dbReference type="Pfam" id="PF00175">
    <property type="entry name" value="NAD_binding_1"/>
    <property type="match status" value="1"/>
</dbReference>
<dbReference type="Pfam" id="PF00970">
    <property type="entry name" value="FAD_binding_6"/>
    <property type="match status" value="1"/>
</dbReference>
<organism evidence="6 7">
    <name type="scientific">Alcaligenes xylosoxydans xylosoxydans</name>
    <name type="common">Achromobacter xylosoxidans</name>
    <dbReference type="NCBI Taxonomy" id="85698"/>
    <lineage>
        <taxon>Bacteria</taxon>
        <taxon>Pseudomonadati</taxon>
        <taxon>Pseudomonadota</taxon>
        <taxon>Betaproteobacteria</taxon>
        <taxon>Burkholderiales</taxon>
        <taxon>Alcaligenaceae</taxon>
        <taxon>Achromobacter</taxon>
    </lineage>
</organism>
<dbReference type="InterPro" id="IPR039261">
    <property type="entry name" value="FNR_nucleotide-bd"/>
</dbReference>
<dbReference type="InterPro" id="IPR001041">
    <property type="entry name" value="2Fe-2S_ferredoxin-type"/>
</dbReference>
<dbReference type="Gene3D" id="2.40.30.10">
    <property type="entry name" value="Translation factors"/>
    <property type="match status" value="1"/>
</dbReference>
<dbReference type="Gene3D" id="3.10.20.30">
    <property type="match status" value="1"/>
</dbReference>
<dbReference type="CDD" id="cd06189">
    <property type="entry name" value="flavin_oxioreductase"/>
    <property type="match status" value="1"/>
</dbReference>
<comment type="cofactor">
    <cofactor evidence="1">
        <name>FAD</name>
        <dbReference type="ChEBI" id="CHEBI:57692"/>
    </cofactor>
</comment>
<evidence type="ECO:0000256" key="1">
    <source>
        <dbReference type="ARBA" id="ARBA00001974"/>
    </source>
</evidence>
<keyword evidence="2" id="KW-0408">Iron</keyword>
<dbReference type="PRINTS" id="PR00371">
    <property type="entry name" value="FPNCR"/>
</dbReference>
<dbReference type="PANTHER" id="PTHR47354:SF5">
    <property type="entry name" value="PROTEIN RFBI"/>
    <property type="match status" value="1"/>
</dbReference>
<dbReference type="InterPro" id="IPR008333">
    <property type="entry name" value="Cbr1-like_FAD-bd_dom"/>
</dbReference>
<evidence type="ECO:0000259" key="5">
    <source>
        <dbReference type="PROSITE" id="PS51384"/>
    </source>
</evidence>
<dbReference type="Proteomes" id="UP000060602">
    <property type="component" value="Chromosome"/>
</dbReference>
<evidence type="ECO:0000313" key="7">
    <source>
        <dbReference type="Proteomes" id="UP000060602"/>
    </source>
</evidence>
<comment type="cofactor">
    <cofactor evidence="3">
        <name>[2Fe-2S] cluster</name>
        <dbReference type="ChEBI" id="CHEBI:190135"/>
    </cofactor>
</comment>
<dbReference type="GO" id="GO:0051537">
    <property type="term" value="F:2 iron, 2 sulfur cluster binding"/>
    <property type="evidence" value="ECO:0007669"/>
    <property type="project" value="UniProtKB-KW"/>
</dbReference>
<accession>A0A0X8P0D1</accession>
<protein>
    <submittedName>
        <fullName evidence="6">CDP-6-deoxy-delta-3,4-glucoseen reductase</fullName>
    </submittedName>
</protein>
<dbReference type="PRINTS" id="PR00410">
    <property type="entry name" value="PHEHYDRXLASE"/>
</dbReference>
<reference evidence="7" key="1">
    <citation type="submission" date="2015-12" db="EMBL/GenBank/DDBJ databases">
        <title>FDA dAtabase for Regulatory Grade micrObial Sequences (FDA-ARGOS): Supporting development and validation of Infectious Disease Dx tests.</title>
        <authorList>
            <person name="Case J."/>
            <person name="Tallon L."/>
            <person name="Sadzewicz L."/>
            <person name="Sengamalay N."/>
            <person name="Ott S."/>
            <person name="Godinez A."/>
            <person name="Nagaraj S."/>
            <person name="Nadendla S."/>
            <person name="Sichtig H."/>
        </authorList>
    </citation>
    <scope>NUCLEOTIDE SEQUENCE [LARGE SCALE GENOMIC DNA]</scope>
    <source>
        <strain evidence="7">FDAARGOS_147</strain>
    </source>
</reference>
<dbReference type="PANTHER" id="PTHR47354">
    <property type="entry name" value="NADH OXIDOREDUCTASE HCR"/>
    <property type="match status" value="1"/>
</dbReference>
<dbReference type="RefSeq" id="WP_061072674.1">
    <property type="nucleotide sequence ID" value="NZ_CP014060.2"/>
</dbReference>
<dbReference type="InterPro" id="IPR036010">
    <property type="entry name" value="2Fe-2S_ferredoxin-like_sf"/>
</dbReference>
<evidence type="ECO:0000259" key="4">
    <source>
        <dbReference type="PROSITE" id="PS51085"/>
    </source>
</evidence>
<dbReference type="InterPro" id="IPR001709">
    <property type="entry name" value="Flavoprot_Pyr_Nucl_cyt_Rdtase"/>
</dbReference>
<dbReference type="Pfam" id="PF00111">
    <property type="entry name" value="Fer2"/>
    <property type="match status" value="1"/>
</dbReference>
<dbReference type="InterPro" id="IPR001433">
    <property type="entry name" value="OxRdtase_FAD/NAD-bd"/>
</dbReference>
<proteinExistence type="predicted"/>
<feature type="domain" description="2Fe-2S ferredoxin-type" evidence="4">
    <location>
        <begin position="3"/>
        <end position="92"/>
    </location>
</feature>
<evidence type="ECO:0000256" key="3">
    <source>
        <dbReference type="ARBA" id="ARBA00034078"/>
    </source>
</evidence>
<gene>
    <name evidence="6" type="ORF">AL504_17265</name>
</gene>
<evidence type="ECO:0000313" key="6">
    <source>
        <dbReference type="EMBL" id="AMG37601.1"/>
    </source>
</evidence>
<dbReference type="InterPro" id="IPR017927">
    <property type="entry name" value="FAD-bd_FR_type"/>
</dbReference>
<dbReference type="PROSITE" id="PS51085">
    <property type="entry name" value="2FE2S_FER_2"/>
    <property type="match status" value="1"/>
</dbReference>
<dbReference type="CDD" id="cd00207">
    <property type="entry name" value="fer2"/>
    <property type="match status" value="1"/>
</dbReference>
<evidence type="ECO:0000256" key="2">
    <source>
        <dbReference type="ARBA" id="ARBA00022714"/>
    </source>
</evidence>
<dbReference type="SUPFAM" id="SSF54292">
    <property type="entry name" value="2Fe-2S ferredoxin-like"/>
    <property type="match status" value="1"/>
</dbReference>
<dbReference type="GO" id="GO:0016491">
    <property type="term" value="F:oxidoreductase activity"/>
    <property type="evidence" value="ECO:0007669"/>
    <property type="project" value="InterPro"/>
</dbReference>
<dbReference type="InterPro" id="IPR012675">
    <property type="entry name" value="Beta-grasp_dom_sf"/>
</dbReference>
<keyword evidence="2" id="KW-0001">2Fe-2S</keyword>
<dbReference type="SUPFAM" id="SSF63380">
    <property type="entry name" value="Riboflavin synthase domain-like"/>
    <property type="match status" value="1"/>
</dbReference>
<feature type="domain" description="FAD-binding FR-type" evidence="5">
    <location>
        <begin position="97"/>
        <end position="196"/>
    </location>
</feature>
<dbReference type="InterPro" id="IPR050415">
    <property type="entry name" value="MRET"/>
</dbReference>